<gene>
    <name evidence="3" type="ORF">DIW82_06160</name>
</gene>
<dbReference type="Pfam" id="PF10593">
    <property type="entry name" value="Z1"/>
    <property type="match status" value="1"/>
</dbReference>
<organism evidence="3 4">
    <name type="scientific">Corynebacterium nuruki</name>
    <dbReference type="NCBI Taxonomy" id="1032851"/>
    <lineage>
        <taxon>Bacteria</taxon>
        <taxon>Bacillati</taxon>
        <taxon>Actinomycetota</taxon>
        <taxon>Actinomycetes</taxon>
        <taxon>Mycobacteriales</taxon>
        <taxon>Corynebacteriaceae</taxon>
        <taxon>Corynebacterium</taxon>
    </lineage>
</organism>
<accession>A0A3D4SYN8</accession>
<feature type="compositionally biased region" description="Acidic residues" evidence="1">
    <location>
        <begin position="900"/>
        <end position="911"/>
    </location>
</feature>
<evidence type="ECO:0000256" key="1">
    <source>
        <dbReference type="SAM" id="MobiDB-lite"/>
    </source>
</evidence>
<dbReference type="EMBL" id="DQID01000163">
    <property type="protein sequence ID" value="HCT14372.1"/>
    <property type="molecule type" value="Genomic_DNA"/>
</dbReference>
<feature type="domain" description="Putative endonuclease Z1" evidence="2">
    <location>
        <begin position="394"/>
        <end position="614"/>
    </location>
</feature>
<dbReference type="InterPro" id="IPR027417">
    <property type="entry name" value="P-loop_NTPase"/>
</dbReference>
<sequence length="932" mass="104383">MDLDLTPEEKAEWLEEAADAIRGRMKLHGATPTEAAAQLSTQRSWRSPDAAQILQESLTEILDFINVIRKPTDWPILVDDSTRTVDNGWYEGPDLDHDRFWPPVRTSIAEDLGEGALEKIDESSNKIIASAGMPAIQDLRTRGLVVGFVQSGKTTNFLSVIAKAADEGYRLIVVLAGMTNSLREQTQARLEQSLTAYTQKDWTVHTQMGEDFRPNNNGYKLTNDNERQLVVIKKNGSRLKKLNRWLDDITRKEGKLTAPILVIDDEADQASVNVMTSAKEKNRRSAINAQISNLLNRPRTSYIAYTATPFANILIDPNDESDLYPENFITVLPRPDGYFGAAQLFGRDPVIGETVDDVDDRTVAAIRDILPSDVDAVRPPSRGIESWSPTLPDSLRDAVRWFLLATATRWVRGQRDRHSSMLVHSSPRIQAHEQLAAVVEEAVNDFSRAMNDPAFRDELEEFWDTETAIQPQNPDYAPPVTFDQVWEVLHEVLDEVKFVVDNGQSDQRLDYSNGTQTVIAVGGNTLSRGLTLEGLVCSYFARVSRTYDTLLQMGRWFGFRKGYEDLVRIWMTPQLSEWFKDLATVEEDLRRDIGRYAEEDLTPAQFRAKIRLHPAMQVTSAAKMRNHKKASMSFAGSRAQTIVFHEKDADFLGHNIKVTKDFLSGLRKAGKRSWTRSSNGSTVFAGLSNQEVLNFLEDYRFVEDVEDTPQGNKWDLLSEYIRKEAENGGLRSWNVSVIGQKEDVRGTLDLGLAEAVNLVKRTRVSSSTVGRASINTLVGPKDRINDLPFTDADQWSALDEELKQVGKSSTDAVLIKKHAKYAGEGVGHLTIYAIDKDSAPTRPLSTEEAAKAKDTGRIRRALAAEDHVIALGVFLPESDSESTVEYICGIDSTAPGISQDELEEAQADQEQFETTVDREEDADRQEDVNNED</sequence>
<dbReference type="SUPFAM" id="SSF52540">
    <property type="entry name" value="P-loop containing nucleoside triphosphate hydrolases"/>
    <property type="match status" value="1"/>
</dbReference>
<feature type="compositionally biased region" description="Acidic residues" evidence="1">
    <location>
        <begin position="918"/>
        <end position="932"/>
    </location>
</feature>
<evidence type="ECO:0000313" key="3">
    <source>
        <dbReference type="EMBL" id="HCT14372.1"/>
    </source>
</evidence>
<evidence type="ECO:0000313" key="4">
    <source>
        <dbReference type="Proteomes" id="UP000261739"/>
    </source>
</evidence>
<dbReference type="Proteomes" id="UP000261739">
    <property type="component" value="Unassembled WGS sequence"/>
</dbReference>
<comment type="caution">
    <text evidence="3">The sequence shown here is derived from an EMBL/GenBank/DDBJ whole genome shotgun (WGS) entry which is preliminary data.</text>
</comment>
<reference evidence="3 4" key="1">
    <citation type="journal article" date="2018" name="Nat. Biotechnol.">
        <title>A standardized bacterial taxonomy based on genome phylogeny substantially revises the tree of life.</title>
        <authorList>
            <person name="Parks D.H."/>
            <person name="Chuvochina M."/>
            <person name="Waite D.W."/>
            <person name="Rinke C."/>
            <person name="Skarshewski A."/>
            <person name="Chaumeil P.A."/>
            <person name="Hugenholtz P."/>
        </authorList>
    </citation>
    <scope>NUCLEOTIDE SEQUENCE [LARGE SCALE GENOMIC DNA]</scope>
    <source>
        <strain evidence="3">UBA11247</strain>
    </source>
</reference>
<dbReference type="STRING" id="863239.GCA_000213935_00908"/>
<dbReference type="InterPro" id="IPR018310">
    <property type="entry name" value="Put_endonuclease_Z1-dom"/>
</dbReference>
<name>A0A3D4SYN8_9CORY</name>
<evidence type="ECO:0000259" key="2">
    <source>
        <dbReference type="Pfam" id="PF10593"/>
    </source>
</evidence>
<feature type="region of interest" description="Disordered" evidence="1">
    <location>
        <begin position="893"/>
        <end position="932"/>
    </location>
</feature>
<protein>
    <recommendedName>
        <fullName evidence="2">Putative endonuclease Z1 domain-containing protein</fullName>
    </recommendedName>
</protein>
<proteinExistence type="predicted"/>
<dbReference type="AlphaFoldDB" id="A0A3D4SYN8"/>